<dbReference type="Gene3D" id="3.80.10.10">
    <property type="entry name" value="Ribonuclease Inhibitor"/>
    <property type="match status" value="1"/>
</dbReference>
<dbReference type="InterPro" id="IPR032675">
    <property type="entry name" value="LRR_dom_sf"/>
</dbReference>
<keyword evidence="1" id="KW-0677">Repeat</keyword>
<evidence type="ECO:0000313" key="3">
    <source>
        <dbReference type="EMBL" id="KAL2550400.1"/>
    </source>
</evidence>
<proteinExistence type="predicted"/>
<sequence length="365" mass="42644">MVTNVVIMSTLLTDYGTLWFFSQLPIYVSHHRLSILSRSVTHFLRPFGLHVRSLLGCLYKPSRFIFTNMKLVKVLDLSTEWWQETKIDKLDLLRFLRASSMPSSTERCINLEYLFMETTINGQLQNMILKMVKLRYVHFEGEVNWYKRETIHGSFQNTNLEALSTFIIADENDMKFLRCSPFLRRLKCLLASELNPSKPYYYPTLNFLNHLESLSIIFSACGIISNLISLPLTLRKLTLTYFKLNSKEMKMIGELPKLEVLKLESSGIEDYEWNPNEDEFQQLRFLKLGYMGVQLNVSSDHFPRLEQLVLTQFRTSIPSSLGYIPTLVKIEVRWCEKQVEESASEIQEEQKEYGNELLKVIIISS</sequence>
<keyword evidence="4" id="KW-1185">Reference proteome</keyword>
<accession>A0ABD1WPV8</accession>
<dbReference type="AlphaFoldDB" id="A0ABD1WPV8"/>
<evidence type="ECO:0000313" key="4">
    <source>
        <dbReference type="Proteomes" id="UP001604277"/>
    </source>
</evidence>
<protein>
    <submittedName>
        <fullName evidence="3">Late blight resistance protein-like protein R1B-16</fullName>
    </submittedName>
</protein>
<dbReference type="SUPFAM" id="SSF52058">
    <property type="entry name" value="L domain-like"/>
    <property type="match status" value="1"/>
</dbReference>
<dbReference type="PANTHER" id="PTHR15140:SF33">
    <property type="entry name" value="LATE BLIGHT RESISTANCE PROTEIN HOMOLOG R1A-3 ISOFORM X1"/>
    <property type="match status" value="1"/>
</dbReference>
<dbReference type="InterPro" id="IPR055414">
    <property type="entry name" value="LRR_R13L4/SHOC2-like"/>
</dbReference>
<evidence type="ECO:0000256" key="1">
    <source>
        <dbReference type="ARBA" id="ARBA00022737"/>
    </source>
</evidence>
<dbReference type="Pfam" id="PF23598">
    <property type="entry name" value="LRR_14"/>
    <property type="match status" value="1"/>
</dbReference>
<gene>
    <name evidence="3" type="ORF">Fot_11930</name>
</gene>
<dbReference type="EMBL" id="JBFOLJ010000003">
    <property type="protein sequence ID" value="KAL2550400.1"/>
    <property type="molecule type" value="Genomic_DNA"/>
</dbReference>
<reference evidence="4" key="1">
    <citation type="submission" date="2024-07" db="EMBL/GenBank/DDBJ databases">
        <title>Two chromosome-level genome assemblies of Korean endemic species Abeliophyllum distichum and Forsythia ovata (Oleaceae).</title>
        <authorList>
            <person name="Jang H."/>
        </authorList>
    </citation>
    <scope>NUCLEOTIDE SEQUENCE [LARGE SCALE GENOMIC DNA]</scope>
</reference>
<comment type="caution">
    <text evidence="3">The sequence shown here is derived from an EMBL/GenBank/DDBJ whole genome shotgun (WGS) entry which is preliminary data.</text>
</comment>
<organism evidence="3 4">
    <name type="scientific">Forsythia ovata</name>
    <dbReference type="NCBI Taxonomy" id="205694"/>
    <lineage>
        <taxon>Eukaryota</taxon>
        <taxon>Viridiplantae</taxon>
        <taxon>Streptophyta</taxon>
        <taxon>Embryophyta</taxon>
        <taxon>Tracheophyta</taxon>
        <taxon>Spermatophyta</taxon>
        <taxon>Magnoliopsida</taxon>
        <taxon>eudicotyledons</taxon>
        <taxon>Gunneridae</taxon>
        <taxon>Pentapetalae</taxon>
        <taxon>asterids</taxon>
        <taxon>lamiids</taxon>
        <taxon>Lamiales</taxon>
        <taxon>Oleaceae</taxon>
        <taxon>Forsythieae</taxon>
        <taxon>Forsythia</taxon>
    </lineage>
</organism>
<name>A0ABD1WPV8_9LAMI</name>
<feature type="domain" description="Disease resistance R13L4/SHOC-2-like LRR" evidence="2">
    <location>
        <begin position="210"/>
        <end position="347"/>
    </location>
</feature>
<dbReference type="Proteomes" id="UP001604277">
    <property type="component" value="Unassembled WGS sequence"/>
</dbReference>
<evidence type="ECO:0000259" key="2">
    <source>
        <dbReference type="Pfam" id="PF23598"/>
    </source>
</evidence>
<dbReference type="PANTHER" id="PTHR15140">
    <property type="entry name" value="TUBULIN-SPECIFIC CHAPERONE E"/>
    <property type="match status" value="1"/>
</dbReference>